<evidence type="ECO:0000313" key="1">
    <source>
        <dbReference type="EMBL" id="ULT86389.1"/>
    </source>
</evidence>
<dbReference type="AlphaFoldDB" id="A0AAE8ZWF3"/>
<reference evidence="1 2" key="1">
    <citation type="submission" date="2022-02" db="EMBL/GenBank/DDBJ databases">
        <title>Chromosome-level reference genomes for two strains of Caenorhabditis briggsae: an improved platform for comparative genomics.</title>
        <authorList>
            <person name="Stevens L."/>
            <person name="Andersen E.C."/>
        </authorList>
    </citation>
    <scope>NUCLEOTIDE SEQUENCE [LARGE SCALE GENOMIC DNA]</scope>
    <source>
        <strain evidence="1">QX1410_ONT</strain>
        <tissue evidence="1">Whole-organism</tissue>
    </source>
</reference>
<proteinExistence type="predicted"/>
<sequence length="77" mass="8679">MKNPPYSPKHDRLIEISGNSLEIFKTPDDCVSFQNFTKSVVLYNGRNCTEIGFSELPGNLGRSAKWSAFLTCLLFSF</sequence>
<protein>
    <submittedName>
        <fullName evidence="1">Uncharacterized protein</fullName>
    </submittedName>
</protein>
<gene>
    <name evidence="1" type="ORF">L3Y34_006224</name>
</gene>
<accession>A0AAE8ZWF3</accession>
<name>A0AAE8ZWF3_CAEBR</name>
<dbReference type="EMBL" id="CP090895">
    <property type="protein sequence ID" value="ULT86389.1"/>
    <property type="molecule type" value="Genomic_DNA"/>
</dbReference>
<organism evidence="1 2">
    <name type="scientific">Caenorhabditis briggsae</name>
    <dbReference type="NCBI Taxonomy" id="6238"/>
    <lineage>
        <taxon>Eukaryota</taxon>
        <taxon>Metazoa</taxon>
        <taxon>Ecdysozoa</taxon>
        <taxon>Nematoda</taxon>
        <taxon>Chromadorea</taxon>
        <taxon>Rhabditida</taxon>
        <taxon>Rhabditina</taxon>
        <taxon>Rhabditomorpha</taxon>
        <taxon>Rhabditoidea</taxon>
        <taxon>Rhabditidae</taxon>
        <taxon>Peloderinae</taxon>
        <taxon>Caenorhabditis</taxon>
    </lineage>
</organism>
<dbReference type="Proteomes" id="UP000827892">
    <property type="component" value="Chromosome V"/>
</dbReference>
<evidence type="ECO:0000313" key="2">
    <source>
        <dbReference type="Proteomes" id="UP000827892"/>
    </source>
</evidence>